<dbReference type="Proteomes" id="UP000244896">
    <property type="component" value="Chromosome"/>
</dbReference>
<name>A0A2U8DZJ9_9BACT</name>
<proteinExistence type="predicted"/>
<sequence length="280" mass="30695">MRTFDGAMTFLFWLKKIIGLFFMPLQFALIIGVIGVVFIWLRKREKLARIGRVMITLAVLVLLLASNRGVAIRLARPLESAYAPIPELKSAFDPANPAVPAQLAACKYVLVLGSGHADAPARSRINQLSNSGRARLAEALRILRVLPPDTKLIVSGYHLRGPSHAQVSAEAAESLGIDPGRIIRMDEARDTDDEIRTAVEIANGAPVALVTSAWHMPRAMHMCGHHKLDALACPADYLLPSSDNEGALAWFRFELGAFECSSKAIRERIGRLFLLKNSIL</sequence>
<dbReference type="AlphaFoldDB" id="A0A2U8DZJ9"/>
<dbReference type="GO" id="GO:0043164">
    <property type="term" value="P:Gram-negative-bacterium-type cell wall biogenesis"/>
    <property type="evidence" value="ECO:0007669"/>
    <property type="project" value="TreeGrafter"/>
</dbReference>
<dbReference type="InterPro" id="IPR051599">
    <property type="entry name" value="Cell_Envelope_Assoc"/>
</dbReference>
<dbReference type="GO" id="GO:0005886">
    <property type="term" value="C:plasma membrane"/>
    <property type="evidence" value="ECO:0007669"/>
    <property type="project" value="TreeGrafter"/>
</dbReference>
<dbReference type="PANTHER" id="PTHR30336">
    <property type="entry name" value="INNER MEMBRANE PROTEIN, PROBABLE PERMEASE"/>
    <property type="match status" value="1"/>
</dbReference>
<feature type="domain" description="DUF218" evidence="2">
    <location>
        <begin position="108"/>
        <end position="270"/>
    </location>
</feature>
<keyword evidence="1" id="KW-0812">Transmembrane</keyword>
<accession>A0A2U8DZJ9</accession>
<evidence type="ECO:0000313" key="3">
    <source>
        <dbReference type="EMBL" id="AWI08033.1"/>
    </source>
</evidence>
<dbReference type="KEGG" id="elut:CKA38_01025"/>
<evidence type="ECO:0000256" key="1">
    <source>
        <dbReference type="SAM" id="Phobius"/>
    </source>
</evidence>
<evidence type="ECO:0000259" key="2">
    <source>
        <dbReference type="Pfam" id="PF02698"/>
    </source>
</evidence>
<dbReference type="PANTHER" id="PTHR30336:SF4">
    <property type="entry name" value="ENVELOPE BIOGENESIS FACTOR ELYC"/>
    <property type="match status" value="1"/>
</dbReference>
<keyword evidence="4" id="KW-1185">Reference proteome</keyword>
<dbReference type="GO" id="GO:0000270">
    <property type="term" value="P:peptidoglycan metabolic process"/>
    <property type="evidence" value="ECO:0007669"/>
    <property type="project" value="TreeGrafter"/>
</dbReference>
<keyword evidence="1" id="KW-1133">Transmembrane helix</keyword>
<keyword evidence="1" id="KW-0472">Membrane</keyword>
<dbReference type="InterPro" id="IPR003848">
    <property type="entry name" value="DUF218"/>
</dbReference>
<dbReference type="Pfam" id="PF02698">
    <property type="entry name" value="DUF218"/>
    <property type="match status" value="1"/>
</dbReference>
<evidence type="ECO:0000313" key="4">
    <source>
        <dbReference type="Proteomes" id="UP000244896"/>
    </source>
</evidence>
<feature type="transmembrane region" description="Helical" evidence="1">
    <location>
        <begin position="53"/>
        <end position="71"/>
    </location>
</feature>
<protein>
    <recommendedName>
        <fullName evidence="2">DUF218 domain-containing protein</fullName>
    </recommendedName>
</protein>
<organism evidence="3 4">
    <name type="scientific">Ereboglobus luteus</name>
    <dbReference type="NCBI Taxonomy" id="1796921"/>
    <lineage>
        <taxon>Bacteria</taxon>
        <taxon>Pseudomonadati</taxon>
        <taxon>Verrucomicrobiota</taxon>
        <taxon>Opitutia</taxon>
        <taxon>Opitutales</taxon>
        <taxon>Opitutaceae</taxon>
        <taxon>Ereboglobus</taxon>
    </lineage>
</organism>
<dbReference type="EMBL" id="CP023004">
    <property type="protein sequence ID" value="AWI08033.1"/>
    <property type="molecule type" value="Genomic_DNA"/>
</dbReference>
<feature type="transmembrane region" description="Helical" evidence="1">
    <location>
        <begin position="20"/>
        <end position="41"/>
    </location>
</feature>
<gene>
    <name evidence="3" type="ORF">CKA38_01025</name>
</gene>
<dbReference type="CDD" id="cd06259">
    <property type="entry name" value="YdcF-like"/>
    <property type="match status" value="1"/>
</dbReference>
<reference evidence="3 4" key="1">
    <citation type="journal article" date="2018" name="Syst. Appl. Microbiol.">
        <title>Ereboglobus luteus gen. nov. sp. nov. from cockroach guts, and new insights into the oxygen relationship of the genera Opitutus and Didymococcus (Verrucomicrobia: Opitutaceae).</title>
        <authorList>
            <person name="Tegtmeier D."/>
            <person name="Belitz A."/>
            <person name="Radek R."/>
            <person name="Heimerl T."/>
            <person name="Brune A."/>
        </authorList>
    </citation>
    <scope>NUCLEOTIDE SEQUENCE [LARGE SCALE GENOMIC DNA]</scope>
    <source>
        <strain evidence="3 4">Ho45</strain>
    </source>
</reference>